<name>A0A151CGY5_9BACT</name>
<dbReference type="EMBL" id="LNKT01000012">
    <property type="protein sequence ID" value="KYJ86800.1"/>
    <property type="molecule type" value="Genomic_DNA"/>
</dbReference>
<dbReference type="GO" id="GO:0030170">
    <property type="term" value="F:pyridoxal phosphate binding"/>
    <property type="evidence" value="ECO:0007669"/>
    <property type="project" value="InterPro"/>
</dbReference>
<keyword evidence="3 6" id="KW-0808">Transferase</keyword>
<reference evidence="6 7" key="1">
    <citation type="submission" date="2015-11" db="EMBL/GenBank/DDBJ databases">
        <title>Draft genome of Sulfurovum riftiae 1812E, a member of the Epsilonproteobacteria isolated from the tube of the deep-sea hydrothermal vent tubewom Riftia pachyptila.</title>
        <authorList>
            <person name="Vetriani C."/>
            <person name="Giovannelli D."/>
        </authorList>
    </citation>
    <scope>NUCLEOTIDE SEQUENCE [LARGE SCALE GENOMIC DNA]</scope>
    <source>
        <strain evidence="6 7">1812E</strain>
    </source>
</reference>
<dbReference type="STRING" id="1630136.AS592_08210"/>
<organism evidence="6 7">
    <name type="scientific">Sulfurovum riftiae</name>
    <dbReference type="NCBI Taxonomy" id="1630136"/>
    <lineage>
        <taxon>Bacteria</taxon>
        <taxon>Pseudomonadati</taxon>
        <taxon>Campylobacterota</taxon>
        <taxon>Epsilonproteobacteria</taxon>
        <taxon>Campylobacterales</taxon>
        <taxon>Sulfurovaceae</taxon>
        <taxon>Sulfurovum</taxon>
    </lineage>
</organism>
<comment type="caution">
    <text evidence="6">The sequence shown here is derived from an EMBL/GenBank/DDBJ whole genome shotgun (WGS) entry which is preliminary data.</text>
</comment>
<dbReference type="OrthoDB" id="9804474at2"/>
<sequence>MFDEIQFEKINRLPKYLFAEINDLKMDLRRKGHDIIDFSMGNPDADTPQPIIDKLCEVAQRSKTHGYSASKGIYKLRLAMSDWYKRKYNVDLDPDKEIVATMGSKEGYVHLVQAISNPGDVAIVPDPTYPIHSQAFILAGANVEKMHLIFDEETFAVDEDRFLSDLEEALDNSVPQAKFLVVNFPHNPTTATVTPQFYERLVALAKAKRFYIISDIAYADITFDGYTTPSIMEVEGAKDVAVEAYTLSKSYNMAGWRVGFVVGNQKLIGALQAIKSWLDYGMFTPIQVAATVALNEHYTVPDTQIIPLYEKRRDVMVKAFTNAGWPLAKPNASMFIWGKIPEVAREMGSLEFSKQLLLHAGVAVSPGVGFGKYGDDYVRIALIENEKRIRQAARNIKKFLKELEEKKKENG</sequence>
<evidence type="ECO:0000256" key="2">
    <source>
        <dbReference type="ARBA" id="ARBA00022576"/>
    </source>
</evidence>
<dbReference type="InterPro" id="IPR015422">
    <property type="entry name" value="PyrdxlP-dep_Trfase_small"/>
</dbReference>
<dbReference type="PANTHER" id="PTHR42832:SF1">
    <property type="entry name" value="GLUTAMATE-PYRUVATE AMINOTRANSFERASE ALAC"/>
    <property type="match status" value="1"/>
</dbReference>
<dbReference type="InterPro" id="IPR015421">
    <property type="entry name" value="PyrdxlP-dep_Trfase_major"/>
</dbReference>
<feature type="coiled-coil region" evidence="4">
    <location>
        <begin position="382"/>
        <end position="409"/>
    </location>
</feature>
<dbReference type="InterPro" id="IPR015424">
    <property type="entry name" value="PyrdxlP-dep_Trfase"/>
</dbReference>
<evidence type="ECO:0000256" key="1">
    <source>
        <dbReference type="ARBA" id="ARBA00001933"/>
    </source>
</evidence>
<keyword evidence="4" id="KW-0175">Coiled coil</keyword>
<accession>A0A151CGY5</accession>
<dbReference type="Pfam" id="PF00155">
    <property type="entry name" value="Aminotran_1_2"/>
    <property type="match status" value="1"/>
</dbReference>
<evidence type="ECO:0000256" key="3">
    <source>
        <dbReference type="ARBA" id="ARBA00022679"/>
    </source>
</evidence>
<dbReference type="Gene3D" id="3.40.640.10">
    <property type="entry name" value="Type I PLP-dependent aspartate aminotransferase-like (Major domain)"/>
    <property type="match status" value="1"/>
</dbReference>
<dbReference type="SUPFAM" id="SSF53383">
    <property type="entry name" value="PLP-dependent transferases"/>
    <property type="match status" value="1"/>
</dbReference>
<gene>
    <name evidence="6" type="ORF">AS592_08210</name>
</gene>
<dbReference type="NCBIfam" id="NF006387">
    <property type="entry name" value="PRK08636.1"/>
    <property type="match status" value="1"/>
</dbReference>
<comment type="cofactor">
    <cofactor evidence="1">
        <name>pyridoxal 5'-phosphate</name>
        <dbReference type="ChEBI" id="CHEBI:597326"/>
    </cofactor>
</comment>
<dbReference type="PANTHER" id="PTHR42832">
    <property type="entry name" value="AMINO ACID AMINOTRANSFERASE"/>
    <property type="match status" value="1"/>
</dbReference>
<keyword evidence="2 6" id="KW-0032">Aminotransferase</keyword>
<evidence type="ECO:0000259" key="5">
    <source>
        <dbReference type="Pfam" id="PF00155"/>
    </source>
</evidence>
<dbReference type="RefSeq" id="WP_067330187.1">
    <property type="nucleotide sequence ID" value="NZ_LNKT01000012.1"/>
</dbReference>
<feature type="domain" description="Aminotransferase class I/classII large" evidence="5">
    <location>
        <begin position="34"/>
        <end position="395"/>
    </location>
</feature>
<proteinExistence type="predicted"/>
<evidence type="ECO:0000313" key="7">
    <source>
        <dbReference type="Proteomes" id="UP000075359"/>
    </source>
</evidence>
<evidence type="ECO:0000256" key="4">
    <source>
        <dbReference type="SAM" id="Coils"/>
    </source>
</evidence>
<dbReference type="InterPro" id="IPR050881">
    <property type="entry name" value="LL-DAP_aminotransferase"/>
</dbReference>
<protein>
    <submittedName>
        <fullName evidence="6">Glutamate-pyruvate aminotransferase</fullName>
    </submittedName>
</protein>
<dbReference type="GO" id="GO:0008483">
    <property type="term" value="F:transaminase activity"/>
    <property type="evidence" value="ECO:0007669"/>
    <property type="project" value="UniProtKB-KW"/>
</dbReference>
<dbReference type="CDD" id="cd00609">
    <property type="entry name" value="AAT_like"/>
    <property type="match status" value="1"/>
</dbReference>
<keyword evidence="6" id="KW-0670">Pyruvate</keyword>
<keyword evidence="7" id="KW-1185">Reference proteome</keyword>
<dbReference type="InterPro" id="IPR004839">
    <property type="entry name" value="Aminotransferase_I/II_large"/>
</dbReference>
<dbReference type="Proteomes" id="UP000075359">
    <property type="component" value="Unassembled WGS sequence"/>
</dbReference>
<dbReference type="AlphaFoldDB" id="A0A151CGY5"/>
<dbReference type="Gene3D" id="3.90.1150.10">
    <property type="entry name" value="Aspartate Aminotransferase, domain 1"/>
    <property type="match status" value="1"/>
</dbReference>
<evidence type="ECO:0000313" key="6">
    <source>
        <dbReference type="EMBL" id="KYJ86800.1"/>
    </source>
</evidence>